<dbReference type="EMBL" id="QLNT01000009">
    <property type="protein sequence ID" value="KAF3071949.1"/>
    <property type="molecule type" value="Genomic_DNA"/>
</dbReference>
<name>A0A9P4XGG2_9HYPO</name>
<evidence type="ECO:0000256" key="1">
    <source>
        <dbReference type="SAM" id="SignalP"/>
    </source>
</evidence>
<evidence type="ECO:0000313" key="2">
    <source>
        <dbReference type="EMBL" id="KAF3071949.1"/>
    </source>
</evidence>
<reference evidence="2 3" key="1">
    <citation type="submission" date="2018-06" db="EMBL/GenBank/DDBJ databases">
        <title>Genome analysis of cellulolytic fungus Trichoderma lentiforme CFAM-422.</title>
        <authorList>
            <person name="Steindorff A.S."/>
            <person name="Formighieri E.F."/>
            <person name="Midorikawa G.E.O."/>
            <person name="Tamietti M.S."/>
            <person name="Ramos E.Z."/>
            <person name="Silva A.S."/>
            <person name="Bon E.P.S."/>
            <person name="Mendes T.D."/>
            <person name="Damaso M.C.T."/>
            <person name="Favaro L.C.L."/>
        </authorList>
    </citation>
    <scope>NUCLEOTIDE SEQUENCE [LARGE SCALE GENOMIC DNA]</scope>
    <source>
        <strain evidence="2 3">CFAM-422</strain>
    </source>
</reference>
<comment type="caution">
    <text evidence="2">The sequence shown here is derived from an EMBL/GenBank/DDBJ whole genome shotgun (WGS) entry which is preliminary data.</text>
</comment>
<organism evidence="2 3">
    <name type="scientific">Trichoderma lentiforme</name>
    <dbReference type="NCBI Taxonomy" id="1567552"/>
    <lineage>
        <taxon>Eukaryota</taxon>
        <taxon>Fungi</taxon>
        <taxon>Dikarya</taxon>
        <taxon>Ascomycota</taxon>
        <taxon>Pezizomycotina</taxon>
        <taxon>Sordariomycetes</taxon>
        <taxon>Hypocreomycetidae</taxon>
        <taxon>Hypocreales</taxon>
        <taxon>Hypocreaceae</taxon>
        <taxon>Trichoderma</taxon>
    </lineage>
</organism>
<proteinExistence type="predicted"/>
<evidence type="ECO:0008006" key="4">
    <source>
        <dbReference type="Google" id="ProtNLM"/>
    </source>
</evidence>
<keyword evidence="3" id="KW-1185">Reference proteome</keyword>
<evidence type="ECO:0000313" key="3">
    <source>
        <dbReference type="Proteomes" id="UP000801864"/>
    </source>
</evidence>
<dbReference type="AlphaFoldDB" id="A0A9P4XGG2"/>
<dbReference type="Proteomes" id="UP000801864">
    <property type="component" value="Unassembled WGS sequence"/>
</dbReference>
<protein>
    <recommendedName>
        <fullName evidence="4">Secreted protein</fullName>
    </recommendedName>
</protein>
<accession>A0A9P4XGG2</accession>
<sequence length="84" mass="9159">MSPRMGRVLLVHLVLRTGLRSLQCRIQTGNGLLQYKGGGPPRLRLKGGREDAKTVQLHHGGAWPGVAWGHALQQDGQIAPFDVK</sequence>
<feature type="signal peptide" evidence="1">
    <location>
        <begin position="1"/>
        <end position="21"/>
    </location>
</feature>
<gene>
    <name evidence="2" type="ORF">CFAM422_005895</name>
</gene>
<feature type="chain" id="PRO_5040384341" description="Secreted protein" evidence="1">
    <location>
        <begin position="22"/>
        <end position="84"/>
    </location>
</feature>
<keyword evidence="1" id="KW-0732">Signal</keyword>